<gene>
    <name evidence="6" type="ORF">TGDOM2_286720</name>
</gene>
<dbReference type="Proteomes" id="UP000028837">
    <property type="component" value="Unassembled WGS sequence"/>
</dbReference>
<sequence length="276" mass="31036">MSSSSGSAADSGNTLEGQRQGQDGMSRRDHGEEDFVRGNPLLMSTMMPQLSTMDRMYAEMMDDMSRIHHEMNRFYHQHFNSAAPFMRGAHQQPYETRPWWRPSFWFQQRNAAQTPMAIEGGSSRNPEVHELTGGQMVPMPGRQGPSPASPWDVMPFAWGGRGSLSAGSMPKVDMKDTGSEFVVHADVPGMDRENLRVDVHDGVLRISGTQRDEKQQQEEGFYLQERSQSSFSRSFVLPDKVKEDQIKASLTNGVLQVHVPKETPTQPPAIRNITIE</sequence>
<evidence type="ECO:0000313" key="6">
    <source>
        <dbReference type="EMBL" id="KFG40118.1"/>
    </source>
</evidence>
<accession>A0A086K6V0</accession>
<comment type="caution">
    <text evidence="6">The sequence shown here is derived from an EMBL/GenBank/DDBJ whole genome shotgun (WGS) entry which is preliminary data.</text>
</comment>
<dbReference type="VEuPathDB" id="ToxoDB:TGDOM2_286720"/>
<dbReference type="PANTHER" id="PTHR11527">
    <property type="entry name" value="HEAT-SHOCK PROTEIN 20 FAMILY MEMBER"/>
    <property type="match status" value="1"/>
</dbReference>
<feature type="compositionally biased region" description="Basic and acidic residues" evidence="4">
    <location>
        <begin position="25"/>
        <end position="36"/>
    </location>
</feature>
<evidence type="ECO:0000256" key="4">
    <source>
        <dbReference type="SAM" id="MobiDB-lite"/>
    </source>
</evidence>
<dbReference type="InterPro" id="IPR031107">
    <property type="entry name" value="Small_HSP"/>
</dbReference>
<comment type="similarity">
    <text evidence="2 3">Belongs to the small heat shock protein (HSP20) family.</text>
</comment>
<feature type="compositionally biased region" description="Polar residues" evidence="4">
    <location>
        <begin position="13"/>
        <end position="23"/>
    </location>
</feature>
<dbReference type="InterPro" id="IPR002068">
    <property type="entry name" value="A-crystallin/Hsp20_dom"/>
</dbReference>
<feature type="compositionally biased region" description="Low complexity" evidence="4">
    <location>
        <begin position="1"/>
        <end position="12"/>
    </location>
</feature>
<organism evidence="6 7">
    <name type="scientific">Toxoplasma gondii GAB2-2007-GAL-DOM2</name>
    <dbReference type="NCBI Taxonomy" id="1130820"/>
    <lineage>
        <taxon>Eukaryota</taxon>
        <taxon>Sar</taxon>
        <taxon>Alveolata</taxon>
        <taxon>Apicomplexa</taxon>
        <taxon>Conoidasida</taxon>
        <taxon>Coccidia</taxon>
        <taxon>Eucoccidiorida</taxon>
        <taxon>Eimeriorina</taxon>
        <taxon>Sarcocystidae</taxon>
        <taxon>Toxoplasma</taxon>
    </lineage>
</organism>
<dbReference type="CDD" id="cd06464">
    <property type="entry name" value="ACD_sHsps-like"/>
    <property type="match status" value="1"/>
</dbReference>
<dbReference type="Pfam" id="PF00011">
    <property type="entry name" value="HSP20"/>
    <property type="match status" value="1"/>
</dbReference>
<protein>
    <submittedName>
        <fullName evidence="6">Heat shock protein HSP28</fullName>
    </submittedName>
</protein>
<dbReference type="EMBL" id="AHZU02000792">
    <property type="protein sequence ID" value="KFG40118.1"/>
    <property type="molecule type" value="Genomic_DNA"/>
</dbReference>
<proteinExistence type="inferred from homology"/>
<dbReference type="InterPro" id="IPR008978">
    <property type="entry name" value="HSP20-like_chaperone"/>
</dbReference>
<dbReference type="OrthoDB" id="329860at2759"/>
<evidence type="ECO:0000256" key="2">
    <source>
        <dbReference type="PROSITE-ProRule" id="PRU00285"/>
    </source>
</evidence>
<evidence type="ECO:0000256" key="1">
    <source>
        <dbReference type="ARBA" id="ARBA00023016"/>
    </source>
</evidence>
<dbReference type="AlphaFoldDB" id="A0A086K6V0"/>
<feature type="region of interest" description="Disordered" evidence="4">
    <location>
        <begin position="1"/>
        <end position="39"/>
    </location>
</feature>
<evidence type="ECO:0000256" key="3">
    <source>
        <dbReference type="RuleBase" id="RU003616"/>
    </source>
</evidence>
<dbReference type="SUPFAM" id="SSF49764">
    <property type="entry name" value="HSP20-like chaperones"/>
    <property type="match status" value="1"/>
</dbReference>
<reference evidence="6 7" key="1">
    <citation type="submission" date="2014-02" db="EMBL/GenBank/DDBJ databases">
        <authorList>
            <person name="Sibley D."/>
            <person name="Venepally P."/>
            <person name="Karamycheva S."/>
            <person name="Hadjithomas M."/>
            <person name="Khan A."/>
            <person name="Brunk B."/>
            <person name="Roos D."/>
            <person name="Caler E."/>
            <person name="Lorenzi H."/>
        </authorList>
    </citation>
    <scope>NUCLEOTIDE SEQUENCE [LARGE SCALE GENOMIC DNA]</scope>
    <source>
        <strain evidence="6 7">GAB2-2007-GAL-DOM2</strain>
    </source>
</reference>
<feature type="domain" description="SHSP" evidence="5">
    <location>
        <begin position="163"/>
        <end position="276"/>
    </location>
</feature>
<dbReference type="PROSITE" id="PS01031">
    <property type="entry name" value="SHSP"/>
    <property type="match status" value="1"/>
</dbReference>
<evidence type="ECO:0000259" key="5">
    <source>
        <dbReference type="PROSITE" id="PS01031"/>
    </source>
</evidence>
<evidence type="ECO:0000313" key="7">
    <source>
        <dbReference type="Proteomes" id="UP000028837"/>
    </source>
</evidence>
<keyword evidence="1 6" id="KW-0346">Stress response</keyword>
<dbReference type="Gene3D" id="2.60.40.790">
    <property type="match status" value="1"/>
</dbReference>
<name>A0A086K6V0_TOXGO</name>